<dbReference type="CDD" id="cd17935">
    <property type="entry name" value="EEXXQc_AQR"/>
    <property type="match status" value="1"/>
</dbReference>
<evidence type="ECO:0000259" key="6">
    <source>
        <dbReference type="Pfam" id="PF21144"/>
    </source>
</evidence>
<dbReference type="Pfam" id="PF21144">
    <property type="entry name" value="Aquarius_N_3rd"/>
    <property type="match status" value="1"/>
</dbReference>
<comment type="caution">
    <text evidence="7">The sequence shown here is derived from an EMBL/GenBank/DDBJ whole genome shotgun (WGS) entry which is preliminary data.</text>
</comment>
<feature type="domain" description="RNA helicase aquarius insertion" evidence="6">
    <location>
        <begin position="900"/>
        <end position="1024"/>
    </location>
</feature>
<feature type="compositionally biased region" description="Basic and acidic residues" evidence="1">
    <location>
        <begin position="396"/>
        <end position="408"/>
    </location>
</feature>
<evidence type="ECO:0000259" key="5">
    <source>
        <dbReference type="Pfam" id="PF21143"/>
    </source>
</evidence>
<dbReference type="GO" id="GO:0071013">
    <property type="term" value="C:catalytic step 2 spliceosome"/>
    <property type="evidence" value="ECO:0007669"/>
    <property type="project" value="TreeGrafter"/>
</dbReference>
<dbReference type="InterPro" id="IPR048967">
    <property type="entry name" value="Aquarius_insert"/>
</dbReference>
<evidence type="ECO:0000259" key="2">
    <source>
        <dbReference type="Pfam" id="PF13086"/>
    </source>
</evidence>
<evidence type="ECO:0000259" key="4">
    <source>
        <dbReference type="Pfam" id="PF16399"/>
    </source>
</evidence>
<dbReference type="InterPro" id="IPR027417">
    <property type="entry name" value="P-loop_NTPase"/>
</dbReference>
<protein>
    <recommendedName>
        <fullName evidence="9">Intron-binding protein aquarius</fullName>
    </recommendedName>
</protein>
<accession>A0A388JP96</accession>
<dbReference type="CDD" id="cd18808">
    <property type="entry name" value="SF1_C_Upf1"/>
    <property type="match status" value="1"/>
</dbReference>
<feature type="compositionally biased region" description="Low complexity" evidence="1">
    <location>
        <begin position="1704"/>
        <end position="1716"/>
    </location>
</feature>
<feature type="domain" description="RNA helicase aquarius N-terminal" evidence="4">
    <location>
        <begin position="130"/>
        <end position="597"/>
    </location>
</feature>
<organism evidence="7 8">
    <name type="scientific">Chara braunii</name>
    <name type="common">Braun's stonewort</name>
    <dbReference type="NCBI Taxonomy" id="69332"/>
    <lineage>
        <taxon>Eukaryota</taxon>
        <taxon>Viridiplantae</taxon>
        <taxon>Streptophyta</taxon>
        <taxon>Charophyceae</taxon>
        <taxon>Charales</taxon>
        <taxon>Characeae</taxon>
        <taxon>Chara</taxon>
    </lineage>
</organism>
<dbReference type="EMBL" id="BFEA01000005">
    <property type="protein sequence ID" value="GBG59605.1"/>
    <property type="molecule type" value="Genomic_DNA"/>
</dbReference>
<feature type="domain" description="DNA2/NAM7 helicase helicase" evidence="2">
    <location>
        <begin position="1036"/>
        <end position="1343"/>
    </location>
</feature>
<dbReference type="InterPro" id="IPR041677">
    <property type="entry name" value="DNA2/NAM7_AAA_11"/>
</dbReference>
<evidence type="ECO:0000259" key="3">
    <source>
        <dbReference type="Pfam" id="PF13087"/>
    </source>
</evidence>
<dbReference type="Gene3D" id="3.40.50.300">
    <property type="entry name" value="P-loop containing nucleotide triphosphate hydrolases"/>
    <property type="match status" value="2"/>
</dbReference>
<dbReference type="OrthoDB" id="1879at2759"/>
<keyword evidence="8" id="KW-1185">Reference proteome</keyword>
<dbReference type="PANTHER" id="PTHR10887">
    <property type="entry name" value="DNA2/NAM7 HELICASE FAMILY"/>
    <property type="match status" value="1"/>
</dbReference>
<dbReference type="GO" id="GO:0010586">
    <property type="term" value="P:miRNA metabolic process"/>
    <property type="evidence" value="ECO:0007669"/>
    <property type="project" value="EnsemblPlants"/>
</dbReference>
<name>A0A388JP96_CHABU</name>
<dbReference type="Pfam" id="PF16399">
    <property type="entry name" value="Aquarius_N_1st"/>
    <property type="match status" value="1"/>
</dbReference>
<dbReference type="GO" id="GO:0003729">
    <property type="term" value="F:mRNA binding"/>
    <property type="evidence" value="ECO:0007669"/>
    <property type="project" value="EnsemblPlants"/>
</dbReference>
<dbReference type="GO" id="GO:0000974">
    <property type="term" value="C:Prp19 complex"/>
    <property type="evidence" value="ECO:0007669"/>
    <property type="project" value="EnsemblPlants"/>
</dbReference>
<feature type="region of interest" description="Disordered" evidence="1">
    <location>
        <begin position="1648"/>
        <end position="1716"/>
    </location>
</feature>
<dbReference type="SUPFAM" id="SSF52540">
    <property type="entry name" value="P-loop containing nucleoside triphosphate hydrolases"/>
    <property type="match status" value="1"/>
</dbReference>
<dbReference type="Proteomes" id="UP000265515">
    <property type="component" value="Unassembled WGS sequence"/>
</dbReference>
<sequence length="1836" mass="208892">MMSRHQFEAAQGRISIPLGRPTGVPPIVQYGPAVAASFSDFTLRNRAPLWRIPTPPGYHRQHVPAVVVGPGIVHIGPGMAQEDLIELDRLHKRAKVYDELPAMMKLSAESTLGAMPGRTITVKEIQADRLTAIAMANWAATATKGEGTAAPPKKLSFNADLVRKIYRTELTGQGGRSVPLQRVMLLEISQYLEKYLWPNFDPETATYENVMSIILMVNEKFRENVPAWRCFHDREEAFRGFFRRVLTLKDGRSLTVRERVNYLLFVINSFQSLEDEMVRKQALRVVSWQLWHSLSPGRLQIELKSHPQLIDKWAKMLKKESRAASTSSGGGSRSRPPLKDRIEVKFIPSLISEFLEILSQVIIARPKKDHGDGDDRSLAAAVAAEDMEMDAQDGEAEGKSKGADKGESTHPAATATATAAGGRGEAELDHAALLYCERFVELMIDLLSQLPTRRFVRTVVGDVALVVKCRMSALYSHPKGRLFSQLVDLFRFYQGFEIDDHTGEQLSDDKIAEMHCSRLQALQRLAFKQWPQLRELALSNVGAIEEYKDLKMHLLKLSRDELHTLVTKQLHLVAPDDPWADRHDFLLEVILSSYQKRSSQREAINELPLYPNEDVLWDENLVPSINYTGEGALALPKLNLQFLTFHDYLLRNFNLFRLESTYEIREDIHDVAKRMCGVTSTEGCVTFRGWARMAVQIQGFKITQVKAPLIGEMKPAVVLAEVVFSIGSFKQDIRAEWNDLKEHDVLFLLTIRPPPLSPDCLSAVGKDVSVPEKYGIVYVRGCEVLEIRDEGLLLMNDFSGKTKREDWKPPAGDQRTLLVALDAAQYQMDMVAMAAHGAEDLYGTFNVLMRRKPKENNFKAILESIRDLMNEDTVVPKWLHDIFLGYGDPAAAQYHNMPDQLEEIDFKDTFLSASHLRECFPDHDVQFVTADGYAITDNSTAEVEPYPPFRVKFLLSDMETTSNKAVAAARGGLSGHCRLRADVAGGDDPIVMDGEGKKKKKEKKPVLLAEAYVPPDPGPYPQDKPKMNAVRFTPVQVEAIKSGVQPGLTMVVGPPGTGKTDVAVQILNVLYHNCPGQRTLLITHSNQALNDLFEKIMHRDVPARYLLRLGMGEQELDTEQVFSKQGRVNAMLARRLELLAEVERLARTLNVPEDAGYTCETAAHFWLLHVLSRWEKFVAVCEESQTPGVVKEHFPFKEYFADMIVGKAGTDAETASGLFSGLSYVQDMRAATGCFRHLKTMFQELEECRAFELLKTTNDRANYLMTKQAKIVAMTCTHAALKRSNFLQLGFKYDNLLMEESAQILEIETFIPMLLQRQEDGIARLKRCILIGDHHQLPPVVKNMAFQKYSHLDQSLFTRFVRLGTPYIQLNAQGRARPSLARLYSWRYQELGNLPNVFLGHEFQAANAGFGFEYQLIDVPDYEGVGEFEPNPWFYQNLGEAEYLVSVFQYMRLLGYPAHKISILSTYNGQKHLIRDVIERRCAHHPLFGRPSKVTTVDRFQGQQNDYILLSLVRTRVVGHLRDVRRLVVAMSRARLGLYVFCRRSLFEQCYELLPTFKQLVARPDKLVLVVDEKQFPTERQVTTQLPPQRLHFVCGLEEMAAIVASRYEDWLRTQEVEFVHRQRTAICEHQKQMQEYHQQQQLEQQLQQEQQQEQQPEPQQQQLKEQQTQQRQEEEEDGDKQQQQHRQEEEIQKGKNQEEDIQKQQQQQEQLEPQQQVDCKHVQQTAIWKHRKQIQGQQQQWQREQELQHKKNNKNSPSNNTVTAAAAAAAVAGPQRGGGRTQAAAAAGGGGGDQQLQEQQEEIRYQQQQREGRSSRSSFRNDRSAQRMSKCELLR</sequence>
<dbReference type="InterPro" id="IPR041679">
    <property type="entry name" value="DNA2/NAM7-like_C"/>
</dbReference>
<dbReference type="InterPro" id="IPR045055">
    <property type="entry name" value="DNA2/NAM7-like"/>
</dbReference>
<dbReference type="InterPro" id="IPR047187">
    <property type="entry name" value="SF1_C_Upf1"/>
</dbReference>
<feature type="compositionally biased region" description="Low complexity" evidence="1">
    <location>
        <begin position="1755"/>
        <end position="1775"/>
    </location>
</feature>
<dbReference type="GO" id="GO:0004386">
    <property type="term" value="F:helicase activity"/>
    <property type="evidence" value="ECO:0007669"/>
    <property type="project" value="InterPro"/>
</dbReference>
<evidence type="ECO:0000313" key="8">
    <source>
        <dbReference type="Proteomes" id="UP000265515"/>
    </source>
</evidence>
<dbReference type="FunFam" id="3.40.50.300:FF:000507">
    <property type="entry name" value="Pre-mRNA-splicing factor"/>
    <property type="match status" value="1"/>
</dbReference>
<dbReference type="Pfam" id="PF21143">
    <property type="entry name" value="Aquarius_N_2nd"/>
    <property type="match status" value="1"/>
</dbReference>
<evidence type="ECO:0000313" key="7">
    <source>
        <dbReference type="EMBL" id="GBG59605.1"/>
    </source>
</evidence>
<feature type="domain" description="RNA helicase aquarius beta-barrel" evidence="5">
    <location>
        <begin position="683"/>
        <end position="851"/>
    </location>
</feature>
<dbReference type="STRING" id="69332.A0A388JP96"/>
<evidence type="ECO:0000256" key="1">
    <source>
        <dbReference type="SAM" id="MobiDB-lite"/>
    </source>
</evidence>
<feature type="region of interest" description="Disordered" evidence="1">
    <location>
        <begin position="388"/>
        <end position="421"/>
    </location>
</feature>
<dbReference type="Gramene" id="GBG59605">
    <property type="protein sequence ID" value="GBG59605"/>
    <property type="gene ID" value="CBR_g49869"/>
</dbReference>
<feature type="region of interest" description="Disordered" evidence="1">
    <location>
        <begin position="1731"/>
        <end position="1836"/>
    </location>
</feature>
<dbReference type="InterPro" id="IPR032174">
    <property type="entry name" value="Aquarius_N"/>
</dbReference>
<feature type="domain" description="DNA2/NAM7 helicase-like C-terminal" evidence="3">
    <location>
        <begin position="1352"/>
        <end position="1544"/>
    </location>
</feature>
<gene>
    <name evidence="7" type="ORF">CBR_g49869</name>
</gene>
<feature type="compositionally biased region" description="Low complexity" evidence="1">
    <location>
        <begin position="1648"/>
        <end position="1671"/>
    </location>
</feature>
<feature type="compositionally biased region" description="Basic and acidic residues" evidence="1">
    <location>
        <begin position="1811"/>
        <end position="1836"/>
    </location>
</feature>
<proteinExistence type="predicted"/>
<reference evidence="7 8" key="1">
    <citation type="journal article" date="2018" name="Cell">
        <title>The Chara Genome: Secondary Complexity and Implications for Plant Terrestrialization.</title>
        <authorList>
            <person name="Nishiyama T."/>
            <person name="Sakayama H."/>
            <person name="Vries J.D."/>
            <person name="Buschmann H."/>
            <person name="Saint-Marcoux D."/>
            <person name="Ullrich K.K."/>
            <person name="Haas F.B."/>
            <person name="Vanderstraeten L."/>
            <person name="Becker D."/>
            <person name="Lang D."/>
            <person name="Vosolsobe S."/>
            <person name="Rombauts S."/>
            <person name="Wilhelmsson P.K.I."/>
            <person name="Janitza P."/>
            <person name="Kern R."/>
            <person name="Heyl A."/>
            <person name="Rumpler F."/>
            <person name="Villalobos L.I.A.C."/>
            <person name="Clay J.M."/>
            <person name="Skokan R."/>
            <person name="Toyoda A."/>
            <person name="Suzuki Y."/>
            <person name="Kagoshima H."/>
            <person name="Schijlen E."/>
            <person name="Tajeshwar N."/>
            <person name="Catarino B."/>
            <person name="Hetherington A.J."/>
            <person name="Saltykova A."/>
            <person name="Bonnot C."/>
            <person name="Breuninger H."/>
            <person name="Symeonidi A."/>
            <person name="Radhakrishnan G.V."/>
            <person name="Van Nieuwerburgh F."/>
            <person name="Deforce D."/>
            <person name="Chang C."/>
            <person name="Karol K.G."/>
            <person name="Hedrich R."/>
            <person name="Ulvskov P."/>
            <person name="Glockner G."/>
            <person name="Delwiche C.F."/>
            <person name="Petrasek J."/>
            <person name="Van de Peer Y."/>
            <person name="Friml J."/>
            <person name="Beilby M."/>
            <person name="Dolan L."/>
            <person name="Kohara Y."/>
            <person name="Sugano S."/>
            <person name="Fujiyama A."/>
            <person name="Delaux P.-M."/>
            <person name="Quint M."/>
            <person name="TheiBen G."/>
            <person name="Hagemann M."/>
            <person name="Harholt J."/>
            <person name="Dunand C."/>
            <person name="Zachgo S."/>
            <person name="Langdale J."/>
            <person name="Maumus F."/>
            <person name="Straeten D.V.D."/>
            <person name="Gould S.B."/>
            <person name="Rensing S.A."/>
        </authorList>
    </citation>
    <scope>NUCLEOTIDE SEQUENCE [LARGE SCALE GENOMIC DNA]</scope>
    <source>
        <strain evidence="7 8">S276</strain>
    </source>
</reference>
<dbReference type="Pfam" id="PF13086">
    <property type="entry name" value="AAA_11"/>
    <property type="match status" value="1"/>
</dbReference>
<feature type="compositionally biased region" description="Basic and acidic residues" evidence="1">
    <location>
        <begin position="1680"/>
        <end position="1703"/>
    </location>
</feature>
<evidence type="ECO:0008006" key="9">
    <source>
        <dbReference type="Google" id="ProtNLM"/>
    </source>
</evidence>
<dbReference type="InterPro" id="IPR048966">
    <property type="entry name" value="Aquarius_b-barrel"/>
</dbReference>
<dbReference type="Pfam" id="PF13087">
    <property type="entry name" value="AAA_12"/>
    <property type="match status" value="1"/>
</dbReference>
<dbReference type="OMA" id="YRVWLDC"/>
<dbReference type="PANTHER" id="PTHR10887:SF5">
    <property type="entry name" value="RNA HELICASE AQUARIUS"/>
    <property type="match status" value="1"/>
</dbReference>